<keyword evidence="5 6" id="KW-0121">Carboxypeptidase</keyword>
<dbReference type="EC" id="3.4.16.-" evidence="5"/>
<feature type="chain" id="PRO_5006523736" description="Carboxypeptidase" evidence="5">
    <location>
        <begin position="25"/>
        <end position="466"/>
    </location>
</feature>
<keyword evidence="5" id="KW-0645">Protease</keyword>
<dbReference type="FunFam" id="3.40.50.1820:FF:000211">
    <property type="entry name" value="Carboxypeptidase"/>
    <property type="match status" value="1"/>
</dbReference>
<dbReference type="PROSITE" id="PS00131">
    <property type="entry name" value="CARBOXYPEPT_SER_SER"/>
    <property type="match status" value="1"/>
</dbReference>
<dbReference type="EMBL" id="GL377590">
    <property type="protein sequence ID" value="EFJ24359.1"/>
    <property type="molecule type" value="Genomic_DNA"/>
</dbReference>
<dbReference type="HOGENOM" id="CLU_008523_13_0_1"/>
<dbReference type="OMA" id="MVPATKP"/>
<proteinExistence type="inferred from homology"/>
<dbReference type="Proteomes" id="UP000001514">
    <property type="component" value="Unassembled WGS sequence"/>
</dbReference>
<dbReference type="Gene3D" id="3.40.50.1820">
    <property type="entry name" value="alpha/beta hydrolase"/>
    <property type="match status" value="1"/>
</dbReference>
<keyword evidence="5" id="KW-0378">Hydrolase</keyword>
<evidence type="ECO:0000256" key="4">
    <source>
        <dbReference type="ARBA" id="ARBA00023180"/>
    </source>
</evidence>
<keyword evidence="7" id="KW-1185">Reference proteome</keyword>
<dbReference type="OrthoDB" id="443318at2759"/>
<dbReference type="Pfam" id="PF00450">
    <property type="entry name" value="Peptidase_S10"/>
    <property type="match status" value="1"/>
</dbReference>
<dbReference type="FunFam" id="3.40.50.11320:FF:000002">
    <property type="entry name" value="Carboxypeptidase"/>
    <property type="match status" value="1"/>
</dbReference>
<dbReference type="PANTHER" id="PTHR11802">
    <property type="entry name" value="SERINE PROTEASE FAMILY S10 SERINE CARBOXYPEPTIDASE"/>
    <property type="match status" value="1"/>
</dbReference>
<reference evidence="6 7" key="1">
    <citation type="journal article" date="2011" name="Science">
        <title>The Selaginella genome identifies genetic changes associated with the evolution of vascular plants.</title>
        <authorList>
            <person name="Banks J.A."/>
            <person name="Nishiyama T."/>
            <person name="Hasebe M."/>
            <person name="Bowman J.L."/>
            <person name="Gribskov M."/>
            <person name="dePamphilis C."/>
            <person name="Albert V.A."/>
            <person name="Aono N."/>
            <person name="Aoyama T."/>
            <person name="Ambrose B.A."/>
            <person name="Ashton N.W."/>
            <person name="Axtell M.J."/>
            <person name="Barker E."/>
            <person name="Barker M.S."/>
            <person name="Bennetzen J.L."/>
            <person name="Bonawitz N.D."/>
            <person name="Chapple C."/>
            <person name="Cheng C."/>
            <person name="Correa L.G."/>
            <person name="Dacre M."/>
            <person name="DeBarry J."/>
            <person name="Dreyer I."/>
            <person name="Elias M."/>
            <person name="Engstrom E.M."/>
            <person name="Estelle M."/>
            <person name="Feng L."/>
            <person name="Finet C."/>
            <person name="Floyd S.K."/>
            <person name="Frommer W.B."/>
            <person name="Fujita T."/>
            <person name="Gramzow L."/>
            <person name="Gutensohn M."/>
            <person name="Harholt J."/>
            <person name="Hattori M."/>
            <person name="Heyl A."/>
            <person name="Hirai T."/>
            <person name="Hiwatashi Y."/>
            <person name="Ishikawa M."/>
            <person name="Iwata M."/>
            <person name="Karol K.G."/>
            <person name="Koehler B."/>
            <person name="Kolukisaoglu U."/>
            <person name="Kubo M."/>
            <person name="Kurata T."/>
            <person name="Lalonde S."/>
            <person name="Li K."/>
            <person name="Li Y."/>
            <person name="Litt A."/>
            <person name="Lyons E."/>
            <person name="Manning G."/>
            <person name="Maruyama T."/>
            <person name="Michael T.P."/>
            <person name="Mikami K."/>
            <person name="Miyazaki S."/>
            <person name="Morinaga S."/>
            <person name="Murata T."/>
            <person name="Mueller-Roeber B."/>
            <person name="Nelson D.R."/>
            <person name="Obara M."/>
            <person name="Oguri Y."/>
            <person name="Olmstead R.G."/>
            <person name="Onodera N."/>
            <person name="Petersen B.L."/>
            <person name="Pils B."/>
            <person name="Prigge M."/>
            <person name="Rensing S.A."/>
            <person name="Riano-Pachon D.M."/>
            <person name="Roberts A.W."/>
            <person name="Sato Y."/>
            <person name="Scheller H.V."/>
            <person name="Schulz B."/>
            <person name="Schulz C."/>
            <person name="Shakirov E.V."/>
            <person name="Shibagaki N."/>
            <person name="Shinohara N."/>
            <person name="Shippen D.E."/>
            <person name="Soerensen I."/>
            <person name="Sotooka R."/>
            <person name="Sugimoto N."/>
            <person name="Sugita M."/>
            <person name="Sumikawa N."/>
            <person name="Tanurdzic M."/>
            <person name="Theissen G."/>
            <person name="Ulvskov P."/>
            <person name="Wakazuki S."/>
            <person name="Weng J.K."/>
            <person name="Willats W.W."/>
            <person name="Wipf D."/>
            <person name="Wolf P.G."/>
            <person name="Yang L."/>
            <person name="Zimmer A.D."/>
            <person name="Zhu Q."/>
            <person name="Mitros T."/>
            <person name="Hellsten U."/>
            <person name="Loque D."/>
            <person name="Otillar R."/>
            <person name="Salamov A."/>
            <person name="Schmutz J."/>
            <person name="Shapiro H."/>
            <person name="Lindquist E."/>
            <person name="Lucas S."/>
            <person name="Rokhsar D."/>
            <person name="Grigoriev I.V."/>
        </authorList>
    </citation>
    <scope>NUCLEOTIDE SEQUENCE [LARGE SCALE GENOMIC DNA]</scope>
</reference>
<gene>
    <name evidence="6" type="primary">SCPLa5-1</name>
    <name evidence="6" type="ORF">SELMODRAFT_267795</name>
</gene>
<keyword evidence="2 5" id="KW-0732">Signal</keyword>
<evidence type="ECO:0000256" key="2">
    <source>
        <dbReference type="ARBA" id="ARBA00022729"/>
    </source>
</evidence>
<keyword evidence="4" id="KW-0325">Glycoprotein</keyword>
<evidence type="ECO:0000313" key="7">
    <source>
        <dbReference type="Proteomes" id="UP000001514"/>
    </source>
</evidence>
<dbReference type="SUPFAM" id="SSF53474">
    <property type="entry name" value="alpha/beta-Hydrolases"/>
    <property type="match status" value="1"/>
</dbReference>
<feature type="signal peptide" evidence="5">
    <location>
        <begin position="1"/>
        <end position="24"/>
    </location>
</feature>
<keyword evidence="3" id="KW-1015">Disulfide bond</keyword>
<dbReference type="GeneID" id="9637406"/>
<protein>
    <recommendedName>
        <fullName evidence="5">Carboxypeptidase</fullName>
        <ecNumber evidence="5">3.4.16.-</ecNumber>
    </recommendedName>
</protein>
<dbReference type="Gene3D" id="6.10.250.940">
    <property type="match status" value="1"/>
</dbReference>
<dbReference type="KEGG" id="smo:SELMODRAFT_267795"/>
<accession>D8RU74</accession>
<organism evidence="7">
    <name type="scientific">Selaginella moellendorffii</name>
    <name type="common">Spikemoss</name>
    <dbReference type="NCBI Taxonomy" id="88036"/>
    <lineage>
        <taxon>Eukaryota</taxon>
        <taxon>Viridiplantae</taxon>
        <taxon>Streptophyta</taxon>
        <taxon>Embryophyta</taxon>
        <taxon>Tracheophyta</taxon>
        <taxon>Lycopodiopsida</taxon>
        <taxon>Selaginellales</taxon>
        <taxon>Selaginellaceae</taxon>
        <taxon>Selaginella</taxon>
    </lineage>
</organism>
<evidence type="ECO:0000256" key="5">
    <source>
        <dbReference type="RuleBase" id="RU361156"/>
    </source>
</evidence>
<dbReference type="GO" id="GO:0004185">
    <property type="term" value="F:serine-type carboxypeptidase activity"/>
    <property type="evidence" value="ECO:0000318"/>
    <property type="project" value="GO_Central"/>
</dbReference>
<dbReference type="eggNOG" id="KOG1282">
    <property type="taxonomic scope" value="Eukaryota"/>
</dbReference>
<evidence type="ECO:0000313" key="6">
    <source>
        <dbReference type="EMBL" id="EFJ24359.1"/>
    </source>
</evidence>
<name>D8RU74_SELML</name>
<dbReference type="MEROPS" id="S10.005"/>
<dbReference type="GO" id="GO:0006508">
    <property type="term" value="P:proteolysis"/>
    <property type="evidence" value="ECO:0007669"/>
    <property type="project" value="UniProtKB-KW"/>
</dbReference>
<dbReference type="Gene3D" id="3.40.50.11320">
    <property type="match status" value="1"/>
</dbReference>
<dbReference type="AlphaFoldDB" id="D8RU74"/>
<dbReference type="PANTHER" id="PTHR11802:SF489">
    <property type="entry name" value="CARBOXYPEPTIDASE"/>
    <property type="match status" value="1"/>
</dbReference>
<dbReference type="PRINTS" id="PR00724">
    <property type="entry name" value="CRBOXYPTASEC"/>
</dbReference>
<dbReference type="InterPro" id="IPR001563">
    <property type="entry name" value="Peptidase_S10"/>
</dbReference>
<dbReference type="Gramene" id="EFJ24359">
    <property type="protein sequence ID" value="EFJ24359"/>
    <property type="gene ID" value="SELMODRAFT_267795"/>
</dbReference>
<evidence type="ECO:0000256" key="1">
    <source>
        <dbReference type="ARBA" id="ARBA00009431"/>
    </source>
</evidence>
<dbReference type="InParanoid" id="D8RU74"/>
<evidence type="ECO:0000256" key="3">
    <source>
        <dbReference type="ARBA" id="ARBA00023157"/>
    </source>
</evidence>
<sequence length="466" mass="51883">MDDRALSRLLGFVTIAIAASTVNSGRAGAAGTNEDLVDSLPGQPAVNFKHYAGQIVVNERNGRALFYWFFEADHPNASSLPVALWLNGGPGCSSVGNGGLSELGPFTTNDNATGVVLNNYSWTKEANIIFLESPIGVGFSYSETKSDFEEFYDKRIAKDSLAFLKLWYEKFPEYKANEFYMIGESYAGHYIPTLAWQVLLHNRKVSAEERINLKGFAIGNPWTDAYYDNRGTTEFFHSHSLISDETYAGLLNCDFANDLPIDARSNNSKCRQALTQADIDMEKINMYDVLAESCNPLPGSSSARKSRQKAFYLAAGYDPCLDSVTPYLNLPSVQDALHVKKTRKWSGCNDVIYSNYNRADIVRSMLPLYRKLLQTHLRIWIYSGDVDGVVATIATKSWISQLNLTVQIPWYAWDFNNQVGGWTQVYKGMTFTTVRGAGHMVPATKPQQALQVFKSFLAGEALPSFP</sequence>
<comment type="similarity">
    <text evidence="1 5">Belongs to the peptidase S10 family.</text>
</comment>
<dbReference type="InterPro" id="IPR029058">
    <property type="entry name" value="AB_hydrolase_fold"/>
</dbReference>
<dbReference type="InterPro" id="IPR018202">
    <property type="entry name" value="Ser_caboxypep_ser_AS"/>
</dbReference>